<evidence type="ECO:0000313" key="2">
    <source>
        <dbReference type="EMBL" id="RVW21074.1"/>
    </source>
</evidence>
<accession>A0A438CCV6</accession>
<dbReference type="EMBL" id="QGNW01002316">
    <property type="protein sequence ID" value="RVW21074.1"/>
    <property type="molecule type" value="Genomic_DNA"/>
</dbReference>
<organism evidence="2 3">
    <name type="scientific">Vitis vinifera</name>
    <name type="common">Grape</name>
    <dbReference type="NCBI Taxonomy" id="29760"/>
    <lineage>
        <taxon>Eukaryota</taxon>
        <taxon>Viridiplantae</taxon>
        <taxon>Streptophyta</taxon>
        <taxon>Embryophyta</taxon>
        <taxon>Tracheophyta</taxon>
        <taxon>Spermatophyta</taxon>
        <taxon>Magnoliopsida</taxon>
        <taxon>eudicotyledons</taxon>
        <taxon>Gunneridae</taxon>
        <taxon>Pentapetalae</taxon>
        <taxon>rosids</taxon>
        <taxon>Vitales</taxon>
        <taxon>Vitaceae</taxon>
        <taxon>Viteae</taxon>
        <taxon>Vitis</taxon>
    </lineage>
</organism>
<feature type="region of interest" description="Disordered" evidence="1">
    <location>
        <begin position="242"/>
        <end position="292"/>
    </location>
</feature>
<feature type="region of interest" description="Disordered" evidence="1">
    <location>
        <begin position="176"/>
        <end position="219"/>
    </location>
</feature>
<dbReference type="AlphaFoldDB" id="A0A438CCV6"/>
<dbReference type="Proteomes" id="UP000288805">
    <property type="component" value="Unassembled WGS sequence"/>
</dbReference>
<feature type="compositionally biased region" description="Acidic residues" evidence="1">
    <location>
        <begin position="248"/>
        <end position="258"/>
    </location>
</feature>
<name>A0A438CCV6_VITVI</name>
<proteinExistence type="predicted"/>
<evidence type="ECO:0000313" key="3">
    <source>
        <dbReference type="Proteomes" id="UP000288805"/>
    </source>
</evidence>
<evidence type="ECO:0000256" key="1">
    <source>
        <dbReference type="SAM" id="MobiDB-lite"/>
    </source>
</evidence>
<feature type="compositionally biased region" description="Low complexity" evidence="1">
    <location>
        <begin position="194"/>
        <end position="210"/>
    </location>
</feature>
<reference evidence="2 3" key="1">
    <citation type="journal article" date="2018" name="PLoS Genet.">
        <title>Population sequencing reveals clonal diversity and ancestral inbreeding in the grapevine cultivar Chardonnay.</title>
        <authorList>
            <person name="Roach M.J."/>
            <person name="Johnson D.L."/>
            <person name="Bohlmann J."/>
            <person name="van Vuuren H.J."/>
            <person name="Jones S.J."/>
            <person name="Pretorius I.S."/>
            <person name="Schmidt S.A."/>
            <person name="Borneman A.R."/>
        </authorList>
    </citation>
    <scope>NUCLEOTIDE SEQUENCE [LARGE SCALE GENOMIC DNA]</scope>
    <source>
        <strain evidence="3">cv. Chardonnay</strain>
        <tissue evidence="2">Leaf</tissue>
    </source>
</reference>
<comment type="caution">
    <text evidence="2">The sequence shown here is derived from an EMBL/GenBank/DDBJ whole genome shotgun (WGS) entry which is preliminary data.</text>
</comment>
<gene>
    <name evidence="2" type="ORF">CK203_107536</name>
</gene>
<feature type="compositionally biased region" description="Basic and acidic residues" evidence="1">
    <location>
        <begin position="182"/>
        <end position="193"/>
    </location>
</feature>
<sequence>MSRINKWVEKALFARLNKLFEITAAERHHETLLTTRNLLVVVREPQAYVVNILPRKLPKKVVPGEHYVLKDLSFYKEKALGDKRPASSPPAGAPAKKKKKLVLNKGKEIKLLTPPKEVVIPTPTFIRGGIIIRTSDPPILSSVSSGSGRLAGLNHSGPSIPVAGWLTLLAEEATSVNQPDSPHLDADAAEASRAEALPPMAPPMEEMGAETTKRSRPARDLKVGLIGRLQDRFLETIEVSCSSVQDDHPEDSETEMAEENPTAPALVPDGVHLERPSRPRMKGPRTRGGVTP</sequence>
<protein>
    <submittedName>
        <fullName evidence="2">Uncharacterized protein</fullName>
    </submittedName>
</protein>